<name>A0AAV2HC92_LYMST</name>
<dbReference type="EMBL" id="CAXITT010000087">
    <property type="protein sequence ID" value="CAL1531378.1"/>
    <property type="molecule type" value="Genomic_DNA"/>
</dbReference>
<evidence type="ECO:0000313" key="5">
    <source>
        <dbReference type="EMBL" id="CAL1531378.1"/>
    </source>
</evidence>
<dbReference type="GO" id="GO:0005524">
    <property type="term" value="F:ATP binding"/>
    <property type="evidence" value="ECO:0007669"/>
    <property type="project" value="UniProtKB-KW"/>
</dbReference>
<protein>
    <recommendedName>
        <fullName evidence="4">Helicase ATP-binding domain-containing protein</fullName>
    </recommendedName>
</protein>
<dbReference type="Proteomes" id="UP001497497">
    <property type="component" value="Unassembled WGS sequence"/>
</dbReference>
<dbReference type="PROSITE" id="PS51193">
    <property type="entry name" value="HELICASE_ATP_BIND_2"/>
    <property type="match status" value="1"/>
</dbReference>
<dbReference type="AlphaFoldDB" id="A0AAV2HC92"/>
<feature type="domain" description="Helicase ATP-binding" evidence="4">
    <location>
        <begin position="1"/>
        <end position="102"/>
    </location>
</feature>
<dbReference type="GO" id="GO:0016787">
    <property type="term" value="F:hydrolase activity"/>
    <property type="evidence" value="ECO:0007669"/>
    <property type="project" value="UniProtKB-KW"/>
</dbReference>
<organism evidence="5 6">
    <name type="scientific">Lymnaea stagnalis</name>
    <name type="common">Great pond snail</name>
    <name type="synonym">Helix stagnalis</name>
    <dbReference type="NCBI Taxonomy" id="6523"/>
    <lineage>
        <taxon>Eukaryota</taxon>
        <taxon>Metazoa</taxon>
        <taxon>Spiralia</taxon>
        <taxon>Lophotrochozoa</taxon>
        <taxon>Mollusca</taxon>
        <taxon>Gastropoda</taxon>
        <taxon>Heterobranchia</taxon>
        <taxon>Euthyneura</taxon>
        <taxon>Panpulmonata</taxon>
        <taxon>Hygrophila</taxon>
        <taxon>Lymnaeoidea</taxon>
        <taxon>Lymnaeidae</taxon>
        <taxon>Lymnaea</taxon>
    </lineage>
</organism>
<dbReference type="PANTHER" id="PTHR11472:SF41">
    <property type="entry name" value="ATP-DEPENDENT DNA HELICASE DDX11-RELATED"/>
    <property type="match status" value="1"/>
</dbReference>
<proteinExistence type="predicted"/>
<evidence type="ECO:0000313" key="6">
    <source>
        <dbReference type="Proteomes" id="UP001497497"/>
    </source>
</evidence>
<keyword evidence="2" id="KW-0378">Hydrolase</keyword>
<keyword evidence="6" id="KW-1185">Reference proteome</keyword>
<dbReference type="GO" id="GO:0003678">
    <property type="term" value="F:DNA helicase activity"/>
    <property type="evidence" value="ECO:0007669"/>
    <property type="project" value="TreeGrafter"/>
</dbReference>
<dbReference type="PANTHER" id="PTHR11472">
    <property type="entry name" value="DNA REPAIR DEAD HELICASE RAD3/XP-D SUBFAMILY MEMBER"/>
    <property type="match status" value="1"/>
</dbReference>
<dbReference type="Gene3D" id="3.40.50.300">
    <property type="entry name" value="P-loop containing nucleotide triphosphate hydrolases"/>
    <property type="match status" value="1"/>
</dbReference>
<keyword evidence="3" id="KW-0067">ATP-binding</keyword>
<sequence length="102" mass="11774">MRNLYECLEAKKIGVFESPTGTGKSLSIICGALRWLKDLQEKQRKELENLKQLACETVAKPAQANDKKELDWIQEFSHKLEQNEKLSKIKVKVKFNVLIMLV</sequence>
<reference evidence="5 6" key="1">
    <citation type="submission" date="2024-04" db="EMBL/GenBank/DDBJ databases">
        <authorList>
            <consortium name="Genoscope - CEA"/>
            <person name="William W."/>
        </authorList>
    </citation>
    <scope>NUCLEOTIDE SEQUENCE [LARGE SCALE GENOMIC DNA]</scope>
</reference>
<keyword evidence="1" id="KW-0547">Nucleotide-binding</keyword>
<dbReference type="InterPro" id="IPR027417">
    <property type="entry name" value="P-loop_NTPase"/>
</dbReference>
<dbReference type="InterPro" id="IPR014013">
    <property type="entry name" value="Helic_SF1/SF2_ATP-bd_DinG/Rad3"/>
</dbReference>
<accession>A0AAV2HC92</accession>
<dbReference type="InterPro" id="IPR045028">
    <property type="entry name" value="DinG/Rad3-like"/>
</dbReference>
<evidence type="ECO:0000259" key="4">
    <source>
        <dbReference type="PROSITE" id="PS51193"/>
    </source>
</evidence>
<gene>
    <name evidence="5" type="ORF">GSLYS_00005473001</name>
</gene>
<evidence type="ECO:0000256" key="1">
    <source>
        <dbReference type="ARBA" id="ARBA00022741"/>
    </source>
</evidence>
<comment type="caution">
    <text evidence="5">The sequence shown here is derived from an EMBL/GenBank/DDBJ whole genome shotgun (WGS) entry which is preliminary data.</text>
</comment>
<evidence type="ECO:0000256" key="2">
    <source>
        <dbReference type="ARBA" id="ARBA00022801"/>
    </source>
</evidence>
<dbReference type="GO" id="GO:0005634">
    <property type="term" value="C:nucleus"/>
    <property type="evidence" value="ECO:0007669"/>
    <property type="project" value="TreeGrafter"/>
</dbReference>
<evidence type="ECO:0000256" key="3">
    <source>
        <dbReference type="ARBA" id="ARBA00022840"/>
    </source>
</evidence>
<dbReference type="GO" id="GO:0034085">
    <property type="term" value="P:establishment of sister chromatid cohesion"/>
    <property type="evidence" value="ECO:0007669"/>
    <property type="project" value="TreeGrafter"/>
</dbReference>